<reference evidence="1 2" key="1">
    <citation type="journal article" date="2006" name="Genome Biol.">
        <title>Genomic analysis reveals that Pseudomonas aeruginosa virulence is combinatorial.</title>
        <authorList>
            <person name="Lee D.G."/>
            <person name="Urbach J.M."/>
            <person name="Wu G."/>
            <person name="Liberati N.T."/>
            <person name="Feinbaum R.L."/>
            <person name="Miyata S."/>
            <person name="Diggins L.T."/>
            <person name="He J."/>
            <person name="Saucier M."/>
            <person name="Deziel E."/>
            <person name="Friedman L."/>
            <person name="Li L."/>
            <person name="Grills G."/>
            <person name="Montgomery K."/>
            <person name="Kucherlapati R."/>
            <person name="Rahme L.G."/>
            <person name="Ausubel F.M."/>
        </authorList>
    </citation>
    <scope>NUCLEOTIDE SEQUENCE [LARGE SCALE GENOMIC DNA]</scope>
    <source>
        <strain evidence="1 2">UCBPP-PA14</strain>
    </source>
</reference>
<dbReference type="Pfam" id="PF09684">
    <property type="entry name" value="Tail_P2_I"/>
    <property type="match status" value="1"/>
</dbReference>
<dbReference type="KEGG" id="pau:PA14_08040"/>
<gene>
    <name evidence="1" type="primary">gpI</name>
    <name evidence="1" type="ordered locus">PA14_08040</name>
</gene>
<organism evidence="1 2">
    <name type="scientific">Pseudomonas aeruginosa (strain UCBPP-PA14)</name>
    <dbReference type="NCBI Taxonomy" id="208963"/>
    <lineage>
        <taxon>Bacteria</taxon>
        <taxon>Pseudomonadati</taxon>
        <taxon>Pseudomonadota</taxon>
        <taxon>Gammaproteobacteria</taxon>
        <taxon>Pseudomonadales</taxon>
        <taxon>Pseudomonadaceae</taxon>
        <taxon>Pseudomonas</taxon>
    </lineage>
</organism>
<name>A0A0H2ZLN8_PSEAB</name>
<dbReference type="AlphaFoldDB" id="A0A0H2ZLN8"/>
<dbReference type="BioCyc" id="PAER208963:G1G74-664-MONOMER"/>
<protein>
    <submittedName>
        <fullName evidence="1">Putative phage tail protein</fullName>
    </submittedName>
</protein>
<sequence>MSSRLLPPNRSSLERSLGDVLPAELPVPLRELNDPARCEAALLPYLAWTRSVDRWDPDWSDEAKRNAVATSFVLHQRKGTLTALRQVVEPIGALSEVTEWWQRSPTGVPGTFEITVDVSDRGIDEGTVLELERLLDDVRPVSRHLTRLDLRITPVIRSRHGLAVTDGDTLEIFPWKQ</sequence>
<dbReference type="EMBL" id="CP000438">
    <property type="protein sequence ID" value="ABJ15583.1"/>
    <property type="molecule type" value="Genomic_DNA"/>
</dbReference>
<dbReference type="RefSeq" id="WP_003137385.1">
    <property type="nucleotide sequence ID" value="NC_008463.1"/>
</dbReference>
<accession>A0A0H2ZLN8</accession>
<evidence type="ECO:0000313" key="2">
    <source>
        <dbReference type="Proteomes" id="UP000000653"/>
    </source>
</evidence>
<proteinExistence type="predicted"/>
<dbReference type="Proteomes" id="UP000000653">
    <property type="component" value="Chromosome"/>
</dbReference>
<dbReference type="InterPro" id="IPR006521">
    <property type="entry name" value="Tail_protein_I"/>
</dbReference>
<dbReference type="NCBIfam" id="TIGR01634">
    <property type="entry name" value="tail_P2_I"/>
    <property type="match status" value="1"/>
</dbReference>
<dbReference type="HOGENOM" id="CLU_086293_1_1_6"/>
<evidence type="ECO:0000313" key="1">
    <source>
        <dbReference type="EMBL" id="ABJ15583.1"/>
    </source>
</evidence>